<sequence length="534" mass="60516">MRAALMKKYDFLSSSEFANESTVKEGKRKISCNDSTSTITPSTSNINQRLSDNIIVGCTEVNLCSQKFVNRKELMNDFMMYIMSNTSLSIGDADRVLYGLRFLITDILKSIRGVLKTCASVQPKFIGSGVYYHLGLKTNLLRCVELWLCTIDFDSLNLYINIDGLSISRSSNQQLGTILGRIIAPRFSDVFMIGIYGGNSKPVEFNEFSADTISETKETTDVGLFSVKFNKCIAIRLADVIYDAPARSCVRYTVNHNSKAGCDRCTVLGRRLEGKTTFPIGVYTLRTDDTFRRQTQSTHHQRHSIMETLSINMIITFPLDPMHMVYLGVTKKLVNLWIDLARRRLQNLNSCAIREINNLISGCVTSTPSDFPRKCRTLDFVSAWKASECTLFLLYLGPVILEKTLPQPFYLNFRRLALSMYLLAHPKLHNTVVETARIDLLSFLNEYEWCYGSENVVYNVHSLQHLPDDVRAHGPLDSFSAFPFESYMRHSGFAVLPCGHILYAHSKDLIRGAMCVFLCLYKVCRPTSTYQPVE</sequence>
<gene>
    <name evidence="1" type="ORF">MS3_00004848</name>
</gene>
<dbReference type="PANTHER" id="PTHR33053:SF9">
    <property type="entry name" value="AGAP000105-PA"/>
    <property type="match status" value="1"/>
</dbReference>
<dbReference type="KEGG" id="shx:MS3_00004848"/>
<reference evidence="1" key="3">
    <citation type="submission" date="2021-06" db="EMBL/GenBank/DDBJ databases">
        <title>Chromosome-level genome assembly for S. haematobium.</title>
        <authorList>
            <person name="Stroehlein A.J."/>
        </authorList>
    </citation>
    <scope>NUCLEOTIDE SEQUENCE</scope>
</reference>
<dbReference type="EMBL" id="AMPZ03000003">
    <property type="protein sequence ID" value="KAH9586908.1"/>
    <property type="molecule type" value="Genomic_DNA"/>
</dbReference>
<reference evidence="1" key="2">
    <citation type="journal article" date="2019" name="Gigascience">
        <title>High-quality Schistosoma haematobium genome achieved by single-molecule and long-range sequencing.</title>
        <authorList>
            <person name="Stroehlein A.J."/>
            <person name="Korhonen P.K."/>
            <person name="Chong T.M."/>
            <person name="Lim Y.L."/>
            <person name="Chan K.G."/>
            <person name="Webster B."/>
            <person name="Rollinson D."/>
            <person name="Brindley P.J."/>
            <person name="Gasser R.B."/>
            <person name="Young N.D."/>
        </authorList>
    </citation>
    <scope>NUCLEOTIDE SEQUENCE</scope>
</reference>
<accession>A0A922IT24</accession>
<evidence type="ECO:0008006" key="3">
    <source>
        <dbReference type="Google" id="ProtNLM"/>
    </source>
</evidence>
<keyword evidence="2" id="KW-1185">Reference proteome</keyword>
<evidence type="ECO:0000313" key="1">
    <source>
        <dbReference type="EMBL" id="KAH9586908.1"/>
    </source>
</evidence>
<dbReference type="AlphaFoldDB" id="A0A922IT24"/>
<dbReference type="CTD" id="75577309"/>
<reference evidence="1" key="1">
    <citation type="journal article" date="2012" name="Nat. Genet.">
        <title>Whole-genome sequence of Schistosoma haematobium.</title>
        <authorList>
            <person name="Young N.D."/>
            <person name="Jex A.R."/>
            <person name="Li B."/>
            <person name="Liu S."/>
            <person name="Yang L."/>
            <person name="Xiong Z."/>
            <person name="Li Y."/>
            <person name="Cantacessi C."/>
            <person name="Hall R.S."/>
            <person name="Xu X."/>
            <person name="Chen F."/>
            <person name="Wu X."/>
            <person name="Zerlotini A."/>
            <person name="Oliveira G."/>
            <person name="Hofmann A."/>
            <person name="Zhang G."/>
            <person name="Fang X."/>
            <person name="Kang Y."/>
            <person name="Campbell B.E."/>
            <person name="Loukas A."/>
            <person name="Ranganathan S."/>
            <person name="Rollinson D."/>
            <person name="Rinaldi G."/>
            <person name="Brindley P.J."/>
            <person name="Yang H."/>
            <person name="Wang J."/>
            <person name="Wang J."/>
            <person name="Gasser R.B."/>
        </authorList>
    </citation>
    <scope>NUCLEOTIDE SEQUENCE</scope>
</reference>
<dbReference type="Proteomes" id="UP000471633">
    <property type="component" value="Unassembled WGS sequence"/>
</dbReference>
<evidence type="ECO:0000313" key="2">
    <source>
        <dbReference type="Proteomes" id="UP000471633"/>
    </source>
</evidence>
<protein>
    <recommendedName>
        <fullName evidence="3">Transposase domain-containing protein</fullName>
    </recommendedName>
</protein>
<name>A0A922IT24_SCHHA</name>
<comment type="caution">
    <text evidence="1">The sequence shown here is derived from an EMBL/GenBank/DDBJ whole genome shotgun (WGS) entry which is preliminary data.</text>
</comment>
<organism evidence="1 2">
    <name type="scientific">Schistosoma haematobium</name>
    <name type="common">Blood fluke</name>
    <dbReference type="NCBI Taxonomy" id="6185"/>
    <lineage>
        <taxon>Eukaryota</taxon>
        <taxon>Metazoa</taxon>
        <taxon>Spiralia</taxon>
        <taxon>Lophotrochozoa</taxon>
        <taxon>Platyhelminthes</taxon>
        <taxon>Trematoda</taxon>
        <taxon>Digenea</taxon>
        <taxon>Strigeidida</taxon>
        <taxon>Schistosomatoidea</taxon>
        <taxon>Schistosomatidae</taxon>
        <taxon>Schistosoma</taxon>
    </lineage>
</organism>
<dbReference type="PANTHER" id="PTHR33053">
    <property type="entry name" value="PROTEIN, PUTATIVE-RELATED"/>
    <property type="match status" value="1"/>
</dbReference>
<dbReference type="RefSeq" id="XP_051068737.1">
    <property type="nucleotide sequence ID" value="XM_051212818.1"/>
</dbReference>
<proteinExistence type="predicted"/>
<dbReference type="GeneID" id="75577309"/>
<reference evidence="1" key="4">
    <citation type="journal article" date="2022" name="PLoS Pathog.">
        <title>Chromosome-level genome of Schistosoma haematobium underpins genome-wide explorations of molecular variation.</title>
        <authorList>
            <person name="Stroehlein A.J."/>
            <person name="Korhonen P.K."/>
            <person name="Lee V.V."/>
            <person name="Ralph S.A."/>
            <person name="Mentink-Kane M."/>
            <person name="You H."/>
            <person name="McManus D.P."/>
            <person name="Tchuente L.T."/>
            <person name="Stothard J.R."/>
            <person name="Kaur P."/>
            <person name="Dudchenko O."/>
            <person name="Aiden E.L."/>
            <person name="Yang B."/>
            <person name="Yang H."/>
            <person name="Emery A.M."/>
            <person name="Webster B.L."/>
            <person name="Brindley P.J."/>
            <person name="Rollinson D."/>
            <person name="Chang B.C.H."/>
            <person name="Gasser R.B."/>
            <person name="Young N.D."/>
        </authorList>
    </citation>
    <scope>NUCLEOTIDE SEQUENCE</scope>
</reference>